<proteinExistence type="predicted"/>
<reference evidence="2 3" key="1">
    <citation type="journal article" date="2020" name="Mol. Plant">
        <title>The Chromosome-Based Rubber Tree Genome Provides New Insights into Spurge Genome Evolution and Rubber Biosynthesis.</title>
        <authorList>
            <person name="Liu J."/>
            <person name="Shi C."/>
            <person name="Shi C.C."/>
            <person name="Li W."/>
            <person name="Zhang Q.J."/>
            <person name="Zhang Y."/>
            <person name="Li K."/>
            <person name="Lu H.F."/>
            <person name="Shi C."/>
            <person name="Zhu S.T."/>
            <person name="Xiao Z.Y."/>
            <person name="Nan H."/>
            <person name="Yue Y."/>
            <person name="Zhu X.G."/>
            <person name="Wu Y."/>
            <person name="Hong X.N."/>
            <person name="Fan G.Y."/>
            <person name="Tong Y."/>
            <person name="Zhang D."/>
            <person name="Mao C.L."/>
            <person name="Liu Y.L."/>
            <person name="Hao S.J."/>
            <person name="Liu W.Q."/>
            <person name="Lv M.Q."/>
            <person name="Zhang H.B."/>
            <person name="Liu Y."/>
            <person name="Hu-Tang G.R."/>
            <person name="Wang J.P."/>
            <person name="Wang J.H."/>
            <person name="Sun Y.H."/>
            <person name="Ni S.B."/>
            <person name="Chen W.B."/>
            <person name="Zhang X.C."/>
            <person name="Jiao Y.N."/>
            <person name="Eichler E.E."/>
            <person name="Li G.H."/>
            <person name="Liu X."/>
            <person name="Gao L.Z."/>
        </authorList>
    </citation>
    <scope>NUCLEOTIDE SEQUENCE [LARGE SCALE GENOMIC DNA]</scope>
    <source>
        <strain evidence="3">cv. GT1</strain>
        <tissue evidence="2">Leaf</tissue>
    </source>
</reference>
<evidence type="ECO:0008006" key="4">
    <source>
        <dbReference type="Google" id="ProtNLM"/>
    </source>
</evidence>
<keyword evidence="3" id="KW-1185">Reference proteome</keyword>
<evidence type="ECO:0000313" key="2">
    <source>
        <dbReference type="EMBL" id="KAF2288915.1"/>
    </source>
</evidence>
<feature type="compositionally biased region" description="Basic and acidic residues" evidence="1">
    <location>
        <begin position="37"/>
        <end position="57"/>
    </location>
</feature>
<evidence type="ECO:0000313" key="3">
    <source>
        <dbReference type="Proteomes" id="UP000467840"/>
    </source>
</evidence>
<dbReference type="EMBL" id="JAAGAX010000016">
    <property type="protein sequence ID" value="KAF2288915.1"/>
    <property type="molecule type" value="Genomic_DNA"/>
</dbReference>
<comment type="caution">
    <text evidence="2">The sequence shown here is derived from an EMBL/GenBank/DDBJ whole genome shotgun (WGS) entry which is preliminary data.</text>
</comment>
<organism evidence="2 3">
    <name type="scientific">Hevea brasiliensis</name>
    <name type="common">Para rubber tree</name>
    <name type="synonym">Siphonia brasiliensis</name>
    <dbReference type="NCBI Taxonomy" id="3981"/>
    <lineage>
        <taxon>Eukaryota</taxon>
        <taxon>Viridiplantae</taxon>
        <taxon>Streptophyta</taxon>
        <taxon>Embryophyta</taxon>
        <taxon>Tracheophyta</taxon>
        <taxon>Spermatophyta</taxon>
        <taxon>Magnoliopsida</taxon>
        <taxon>eudicotyledons</taxon>
        <taxon>Gunneridae</taxon>
        <taxon>Pentapetalae</taxon>
        <taxon>rosids</taxon>
        <taxon>fabids</taxon>
        <taxon>Malpighiales</taxon>
        <taxon>Euphorbiaceae</taxon>
        <taxon>Crotonoideae</taxon>
        <taxon>Micrandreae</taxon>
        <taxon>Hevea</taxon>
    </lineage>
</organism>
<name>A0A6A6KKT2_HEVBR</name>
<dbReference type="PANTHER" id="PTHR34660:SF3">
    <property type="entry name" value="RRM DOMAIN-CONTAINING PROTEIN"/>
    <property type="match status" value="1"/>
</dbReference>
<feature type="region of interest" description="Disordered" evidence="1">
    <location>
        <begin position="30"/>
        <end position="57"/>
    </location>
</feature>
<dbReference type="Pfam" id="PF02458">
    <property type="entry name" value="Transferase"/>
    <property type="match status" value="1"/>
</dbReference>
<sequence>MKSEESENSWENIISADARKDERMVRFVANTTGTLADSKEKNKRGDDRKLDEQGIRDESRFSGKAIASILPGTVQTKIDKTPIRLEKDFEKRIEGKETNKQKKVDGKECKINGVIEAQALSIASATQPLSIPTAKSLLTTAQADQIAKVFRKQPHPDTKYLTEVLTVPKIEEWCDFDDQEWLFQGRDSQSKKPKMGSFGVDEAPHVWSEALQIESADVCALPYGNGSGRGLRAKRVGFGMKLHYLKGVYFFSSDATQGLTNMRIKETTFYWLNEFYVTCGRFRRSDDTGRPFMKCNDCGVRMIEAECDKTVDEWLKLKDCSVNKQLVYHQPIGPELSFSPLVYLQATRFKCGGISLGLSWAHILGDPFSAADCINMWSPFWLVSHLLSTIWGQSLTKEAPLFESLCALMWQCIAKVREEHEPRIVTICKKNPNYSKSGILSNSQIVSSVEAEFSIKHSDLKKLAILLADQAIDDRTLIEELVEKDNGASDYIIYGANLTFVDFEKANLYGLELSEYKPKFVDYTIEGVGDEGAVVVLPWSEDSADYSSKGRVVTVILPENEITELKYELKENGLLLKGDLE</sequence>
<dbReference type="AlphaFoldDB" id="A0A6A6KKT2"/>
<evidence type="ECO:0000256" key="1">
    <source>
        <dbReference type="SAM" id="MobiDB-lite"/>
    </source>
</evidence>
<dbReference type="InterPro" id="IPR023213">
    <property type="entry name" value="CAT-like_dom_sf"/>
</dbReference>
<gene>
    <name evidence="2" type="ORF">GH714_022767</name>
</gene>
<accession>A0A6A6KKT2</accession>
<protein>
    <recommendedName>
        <fullName evidence="4">Protein ECERIFERUM 26-like</fullName>
    </recommendedName>
</protein>
<dbReference type="Gene3D" id="3.30.559.10">
    <property type="entry name" value="Chloramphenicol acetyltransferase-like domain"/>
    <property type="match status" value="2"/>
</dbReference>
<dbReference type="PANTHER" id="PTHR34660">
    <property type="entry name" value="MYB-LIKE PROTEIN X"/>
    <property type="match status" value="1"/>
</dbReference>
<dbReference type="Proteomes" id="UP000467840">
    <property type="component" value="Chromosome 8"/>
</dbReference>